<keyword evidence="7" id="KW-0862">Zinc</keyword>
<dbReference type="RefSeq" id="WP_123580278.1">
    <property type="nucleotide sequence ID" value="NZ_NIGF01000002.1"/>
</dbReference>
<evidence type="ECO:0000256" key="2">
    <source>
        <dbReference type="ARBA" id="ARBA00012720"/>
    </source>
</evidence>
<sequence>MPEGPEVRRYALQLQDALENQEIVALTARHKAAKAWLLQDSQRVLGRKILRIRSHGKHLFGIFEGEIGFHSHLMMWGRWWIYGGEENPEIDRRERARIVVPKAVAILTSAPVFEIFEGDPYQEIDHLRTLGPDILPYDGVFDAAEFVRRLSASENLKREIGAVLLDQRVAAGIGNYLRADALFLSQINPYRRVEELSPAETSRLCEQIPLMAKRALNEAGVSIPSEMRARLLRDETLSYQGRIVEWAARHAVFRRTNLPCLVCGTPIKQKQQVVLPARDGDAENEAENEKSRTIYFCPICQNVDLETLVTPKKSRKKSTVSRAPEPKE</sequence>
<accession>A0A2S8SWB1</accession>
<dbReference type="SUPFAM" id="SSF57716">
    <property type="entry name" value="Glucocorticoid receptor-like (DNA-binding domain)"/>
    <property type="match status" value="1"/>
</dbReference>
<dbReference type="SMART" id="SM00898">
    <property type="entry name" value="Fapy_DNA_glyco"/>
    <property type="match status" value="1"/>
</dbReference>
<dbReference type="SUPFAM" id="SSF46946">
    <property type="entry name" value="S13-like H2TH domain"/>
    <property type="match status" value="1"/>
</dbReference>
<keyword evidence="3" id="KW-0479">Metal-binding</keyword>
<evidence type="ECO:0000256" key="4">
    <source>
        <dbReference type="ARBA" id="ARBA00022763"/>
    </source>
</evidence>
<dbReference type="PROSITE" id="PS51066">
    <property type="entry name" value="ZF_FPG_2"/>
    <property type="match status" value="1"/>
</dbReference>
<dbReference type="InterPro" id="IPR035937">
    <property type="entry name" value="FPG_N"/>
</dbReference>
<dbReference type="SMART" id="SM01232">
    <property type="entry name" value="H2TH"/>
    <property type="match status" value="1"/>
</dbReference>
<dbReference type="GO" id="GO:0000703">
    <property type="term" value="F:oxidized pyrimidine nucleobase lesion DNA N-glycosylase activity"/>
    <property type="evidence" value="ECO:0007669"/>
    <property type="project" value="TreeGrafter"/>
</dbReference>
<dbReference type="InterPro" id="IPR000214">
    <property type="entry name" value="Znf_DNA_glyclase/AP_lyase"/>
</dbReference>
<reference evidence="16 17" key="1">
    <citation type="journal article" date="2018" name="Syst. Appl. Microbiol.">
        <title>Abditibacterium utsteinense sp. nov., the first cultivated member of candidate phylum FBP, isolated from ice-free Antarctic soil samples.</title>
        <authorList>
            <person name="Tahon G."/>
            <person name="Tytgat B."/>
            <person name="Lebbe L."/>
            <person name="Carlier A."/>
            <person name="Willems A."/>
        </authorList>
    </citation>
    <scope>NUCLEOTIDE SEQUENCE [LARGE SCALE GENOMIC DNA]</scope>
    <source>
        <strain evidence="16 17">LMG 29911</strain>
    </source>
</reference>
<dbReference type="PANTHER" id="PTHR42697:SF1">
    <property type="entry name" value="ENDONUCLEASE 8"/>
    <property type="match status" value="1"/>
</dbReference>
<comment type="similarity">
    <text evidence="1">Belongs to the FPG family.</text>
</comment>
<proteinExistence type="inferred from homology"/>
<keyword evidence="11" id="KW-0511">Multifunctional enzyme</keyword>
<dbReference type="GO" id="GO:0008270">
    <property type="term" value="F:zinc ion binding"/>
    <property type="evidence" value="ECO:0007669"/>
    <property type="project" value="UniProtKB-KW"/>
</dbReference>
<dbReference type="InterPro" id="IPR015886">
    <property type="entry name" value="H2TH_FPG"/>
</dbReference>
<evidence type="ECO:0000313" key="16">
    <source>
        <dbReference type="EMBL" id="PQV65086.1"/>
    </source>
</evidence>
<dbReference type="InParanoid" id="A0A2S8SWB1"/>
<dbReference type="SUPFAM" id="SSF81624">
    <property type="entry name" value="N-terminal domain of MutM-like DNA repair proteins"/>
    <property type="match status" value="1"/>
</dbReference>
<dbReference type="Gene3D" id="1.10.8.50">
    <property type="match status" value="1"/>
</dbReference>
<keyword evidence="10" id="KW-0456">Lyase</keyword>
<dbReference type="OrthoDB" id="9800855at2"/>
<dbReference type="InterPro" id="IPR012319">
    <property type="entry name" value="FPG_cat"/>
</dbReference>
<keyword evidence="12" id="KW-0326">Glycosidase</keyword>
<evidence type="ECO:0000256" key="12">
    <source>
        <dbReference type="ARBA" id="ARBA00023295"/>
    </source>
</evidence>
<name>A0A2S8SWB1_9BACT</name>
<dbReference type="EMBL" id="NIGF01000002">
    <property type="protein sequence ID" value="PQV65086.1"/>
    <property type="molecule type" value="Genomic_DNA"/>
</dbReference>
<keyword evidence="6" id="KW-0378">Hydrolase</keyword>
<keyword evidence="9" id="KW-0234">DNA repair</keyword>
<dbReference type="EC" id="4.2.99.18" evidence="2"/>
<dbReference type="PANTHER" id="PTHR42697">
    <property type="entry name" value="ENDONUCLEASE 8"/>
    <property type="match status" value="1"/>
</dbReference>
<organism evidence="16 17">
    <name type="scientific">Abditibacterium utsteinense</name>
    <dbReference type="NCBI Taxonomy" id="1960156"/>
    <lineage>
        <taxon>Bacteria</taxon>
        <taxon>Pseudomonadati</taxon>
        <taxon>Abditibacteriota</taxon>
        <taxon>Abditibacteriia</taxon>
        <taxon>Abditibacteriales</taxon>
        <taxon>Abditibacteriaceae</taxon>
        <taxon>Abditibacterium</taxon>
    </lineage>
</organism>
<evidence type="ECO:0000256" key="13">
    <source>
        <dbReference type="PROSITE-ProRule" id="PRU00391"/>
    </source>
</evidence>
<feature type="domain" description="FPG-type" evidence="14">
    <location>
        <begin position="251"/>
        <end position="302"/>
    </location>
</feature>
<feature type="domain" description="Formamidopyrimidine-DNA glycosylase catalytic" evidence="15">
    <location>
        <begin position="2"/>
        <end position="96"/>
    </location>
</feature>
<evidence type="ECO:0000256" key="6">
    <source>
        <dbReference type="ARBA" id="ARBA00022801"/>
    </source>
</evidence>
<dbReference type="InterPro" id="IPR010979">
    <property type="entry name" value="Ribosomal_uS13-like_H2TH"/>
</dbReference>
<protein>
    <recommendedName>
        <fullName evidence="2">DNA-(apurinic or apyrimidinic site) lyase</fullName>
        <ecNumber evidence="2">4.2.99.18</ecNumber>
    </recommendedName>
</protein>
<dbReference type="AlphaFoldDB" id="A0A2S8SWB1"/>
<dbReference type="PROSITE" id="PS51068">
    <property type="entry name" value="FPG_CAT"/>
    <property type="match status" value="1"/>
</dbReference>
<comment type="caution">
    <text evidence="16">The sequence shown here is derived from an EMBL/GenBank/DDBJ whole genome shotgun (WGS) entry which is preliminary data.</text>
</comment>
<dbReference type="GO" id="GO:0003684">
    <property type="term" value="F:damaged DNA binding"/>
    <property type="evidence" value="ECO:0007669"/>
    <property type="project" value="InterPro"/>
</dbReference>
<evidence type="ECO:0000256" key="11">
    <source>
        <dbReference type="ARBA" id="ARBA00023268"/>
    </source>
</evidence>
<evidence type="ECO:0000313" key="17">
    <source>
        <dbReference type="Proteomes" id="UP000237684"/>
    </source>
</evidence>
<dbReference type="GO" id="GO:0006284">
    <property type="term" value="P:base-excision repair"/>
    <property type="evidence" value="ECO:0007669"/>
    <property type="project" value="InterPro"/>
</dbReference>
<keyword evidence="4" id="KW-0227">DNA damage</keyword>
<keyword evidence="8" id="KW-0238">DNA-binding</keyword>
<dbReference type="GO" id="GO:0140078">
    <property type="term" value="F:class I DNA-(apurinic or apyrimidinic site) endonuclease activity"/>
    <property type="evidence" value="ECO:0007669"/>
    <property type="project" value="UniProtKB-EC"/>
</dbReference>
<dbReference type="Proteomes" id="UP000237684">
    <property type="component" value="Unassembled WGS sequence"/>
</dbReference>
<keyword evidence="16" id="KW-0540">Nuclease</keyword>
<keyword evidence="5 13" id="KW-0863">Zinc-finger</keyword>
<keyword evidence="16" id="KW-0255">Endonuclease</keyword>
<dbReference type="Pfam" id="PF01149">
    <property type="entry name" value="Fapy_DNA_glyco"/>
    <property type="match status" value="1"/>
</dbReference>
<evidence type="ECO:0000256" key="7">
    <source>
        <dbReference type="ARBA" id="ARBA00022833"/>
    </source>
</evidence>
<keyword evidence="17" id="KW-1185">Reference proteome</keyword>
<evidence type="ECO:0000256" key="8">
    <source>
        <dbReference type="ARBA" id="ARBA00023125"/>
    </source>
</evidence>
<evidence type="ECO:0000256" key="5">
    <source>
        <dbReference type="ARBA" id="ARBA00022771"/>
    </source>
</evidence>
<evidence type="ECO:0000256" key="9">
    <source>
        <dbReference type="ARBA" id="ARBA00023204"/>
    </source>
</evidence>
<evidence type="ECO:0000256" key="10">
    <source>
        <dbReference type="ARBA" id="ARBA00023239"/>
    </source>
</evidence>
<dbReference type="Pfam" id="PF06831">
    <property type="entry name" value="H2TH"/>
    <property type="match status" value="1"/>
</dbReference>
<evidence type="ECO:0000259" key="15">
    <source>
        <dbReference type="PROSITE" id="PS51068"/>
    </source>
</evidence>
<evidence type="ECO:0000256" key="1">
    <source>
        <dbReference type="ARBA" id="ARBA00009409"/>
    </source>
</evidence>
<dbReference type="Gene3D" id="3.20.190.10">
    <property type="entry name" value="MutM-like, N-terminal"/>
    <property type="match status" value="1"/>
</dbReference>
<gene>
    <name evidence="16" type="ORF">B1R32_10293</name>
</gene>
<evidence type="ECO:0000256" key="3">
    <source>
        <dbReference type="ARBA" id="ARBA00022723"/>
    </source>
</evidence>
<evidence type="ECO:0000259" key="14">
    <source>
        <dbReference type="PROSITE" id="PS51066"/>
    </source>
</evidence>